<keyword evidence="1" id="KW-0645">Protease</keyword>
<keyword evidence="2" id="KW-0479">Metal-binding</keyword>
<dbReference type="Proteomes" id="UP000255265">
    <property type="component" value="Unassembled WGS sequence"/>
</dbReference>
<accession>A0A370FH62</accession>
<dbReference type="Pfam" id="PF07687">
    <property type="entry name" value="M20_dimer"/>
    <property type="match status" value="1"/>
</dbReference>
<dbReference type="RefSeq" id="WP_114802679.1">
    <property type="nucleotide sequence ID" value="NZ_QQAV01000003.1"/>
</dbReference>
<keyword evidence="6" id="KW-1185">Reference proteome</keyword>
<evidence type="ECO:0000256" key="2">
    <source>
        <dbReference type="ARBA" id="ARBA00022723"/>
    </source>
</evidence>
<evidence type="ECO:0000256" key="1">
    <source>
        <dbReference type="ARBA" id="ARBA00022670"/>
    </source>
</evidence>
<dbReference type="PANTHER" id="PTHR43270">
    <property type="entry name" value="BETA-ALA-HIS DIPEPTIDASE"/>
    <property type="match status" value="1"/>
</dbReference>
<dbReference type="GO" id="GO:0008233">
    <property type="term" value="F:peptidase activity"/>
    <property type="evidence" value="ECO:0007669"/>
    <property type="project" value="UniProtKB-KW"/>
</dbReference>
<comment type="caution">
    <text evidence="5">The sequence shown here is derived from an EMBL/GenBank/DDBJ whole genome shotgun (WGS) entry which is preliminary data.</text>
</comment>
<dbReference type="NCBIfam" id="NF005478">
    <property type="entry name" value="PRK07079.1"/>
    <property type="match status" value="1"/>
</dbReference>
<protein>
    <submittedName>
        <fullName evidence="5">Acetylornithine deacetylase/succinyl-diaminopimelate desuccinylase-like protein</fullName>
    </submittedName>
</protein>
<sequence length="472" mass="50346">MHRNDALTLAQSALDSGRLFADLRRRVALRTESDGGTVPPALAAYLTDELRPSLEALGFDCRLCPNPDPKGGPFLIARRIEDPTLPTLLSYGHGDVVSGQDAQWREGLAPWTLVAEGERWYGRGTSDNKGQHSIALAALEAVLQARGGRLGFNMTWLFETGEEAASPGLAAVCEAERAALAADLFIASDGPRVGTRQPTLFLGSRGAVNFTLRIRSGRTRGYHSGNWGGVLANPATRIAHAVGTLADAHGRLLVEALRPPPVDEAVRRALADIPIGAEPDDPALDAGWGEPGLTPAERLVAWNTFEVLALEAGNPQRPINAIPHQAAAHCQLRFVVGTDWERTAEHVQAHLAAHGFDDVEVQVTLAGAATRLDLRNPWVDWAVGSITRSAGHAPHLLPNLAGSLPNDIFATQLGLPTLWVPHGHAGCAQHAPNEHLLVPLARQGLAVMAGLYWDLGEHDGAPWPPRVASAAQ</sequence>
<organism evidence="5 6">
    <name type="scientific">Pseudacidovorax intermedius</name>
    <dbReference type="NCBI Taxonomy" id="433924"/>
    <lineage>
        <taxon>Bacteria</taxon>
        <taxon>Pseudomonadati</taxon>
        <taxon>Pseudomonadota</taxon>
        <taxon>Betaproteobacteria</taxon>
        <taxon>Burkholderiales</taxon>
        <taxon>Comamonadaceae</taxon>
        <taxon>Pseudacidovorax</taxon>
    </lineage>
</organism>
<dbReference type="GO" id="GO:0006508">
    <property type="term" value="P:proteolysis"/>
    <property type="evidence" value="ECO:0007669"/>
    <property type="project" value="UniProtKB-KW"/>
</dbReference>
<evidence type="ECO:0000259" key="4">
    <source>
        <dbReference type="Pfam" id="PF07687"/>
    </source>
</evidence>
<evidence type="ECO:0000313" key="6">
    <source>
        <dbReference type="Proteomes" id="UP000255265"/>
    </source>
</evidence>
<dbReference type="SUPFAM" id="SSF53187">
    <property type="entry name" value="Zn-dependent exopeptidases"/>
    <property type="match status" value="1"/>
</dbReference>
<dbReference type="PANTHER" id="PTHR43270:SF12">
    <property type="entry name" value="SUCCINYL-DIAMINOPIMELATE DESUCCINYLASE"/>
    <property type="match status" value="1"/>
</dbReference>
<dbReference type="EMBL" id="QQAV01000003">
    <property type="protein sequence ID" value="RDI26085.1"/>
    <property type="molecule type" value="Genomic_DNA"/>
</dbReference>
<reference evidence="5 6" key="1">
    <citation type="submission" date="2018-07" db="EMBL/GenBank/DDBJ databases">
        <title>Genomic Encyclopedia of Type Strains, Phase IV (KMG-IV): sequencing the most valuable type-strain genomes for metagenomic binning, comparative biology and taxonomic classification.</title>
        <authorList>
            <person name="Goeker M."/>
        </authorList>
    </citation>
    <scope>NUCLEOTIDE SEQUENCE [LARGE SCALE GENOMIC DNA]</scope>
    <source>
        <strain evidence="5 6">DSM 21352</strain>
    </source>
</reference>
<evidence type="ECO:0000256" key="3">
    <source>
        <dbReference type="ARBA" id="ARBA00022801"/>
    </source>
</evidence>
<proteinExistence type="predicted"/>
<dbReference type="InterPro" id="IPR002933">
    <property type="entry name" value="Peptidase_M20"/>
</dbReference>
<dbReference type="InterPro" id="IPR051458">
    <property type="entry name" value="Cyt/Met_Dipeptidase"/>
</dbReference>
<gene>
    <name evidence="5" type="ORF">DFR41_103242</name>
</gene>
<name>A0A370FH62_9BURK</name>
<feature type="domain" description="Peptidase M20 dimerisation" evidence="4">
    <location>
        <begin position="203"/>
        <end position="355"/>
    </location>
</feature>
<dbReference type="AlphaFoldDB" id="A0A370FH62"/>
<dbReference type="Pfam" id="PF01546">
    <property type="entry name" value="Peptidase_M20"/>
    <property type="match status" value="1"/>
</dbReference>
<dbReference type="Gene3D" id="3.30.70.360">
    <property type="match status" value="1"/>
</dbReference>
<dbReference type="OrthoDB" id="9761532at2"/>
<dbReference type="InterPro" id="IPR011650">
    <property type="entry name" value="Peptidase_M20_dimer"/>
</dbReference>
<dbReference type="GO" id="GO:0046872">
    <property type="term" value="F:metal ion binding"/>
    <property type="evidence" value="ECO:0007669"/>
    <property type="project" value="UniProtKB-KW"/>
</dbReference>
<keyword evidence="3" id="KW-0378">Hydrolase</keyword>
<evidence type="ECO:0000313" key="5">
    <source>
        <dbReference type="EMBL" id="RDI26085.1"/>
    </source>
</evidence>
<dbReference type="STRING" id="433924.NS331_11695"/>
<dbReference type="Gene3D" id="3.40.630.10">
    <property type="entry name" value="Zn peptidases"/>
    <property type="match status" value="1"/>
</dbReference>